<keyword evidence="5 7" id="KW-0408">Iron</keyword>
<keyword evidence="9" id="KW-0472">Membrane</keyword>
<feature type="region of interest" description="Disordered" evidence="8">
    <location>
        <begin position="32"/>
        <end position="51"/>
    </location>
</feature>
<dbReference type="InterPro" id="IPR054780">
    <property type="entry name" value="Cytochro_C550_firm"/>
</dbReference>
<feature type="transmembrane region" description="Helical" evidence="9">
    <location>
        <begin position="6"/>
        <end position="26"/>
    </location>
</feature>
<dbReference type="Pfam" id="PF13442">
    <property type="entry name" value="Cytochrome_CBB3"/>
    <property type="match status" value="1"/>
</dbReference>
<reference evidence="11 12" key="1">
    <citation type="submission" date="2019-11" db="EMBL/GenBank/DDBJ databases">
        <authorList>
            <person name="Li J."/>
        </authorList>
    </citation>
    <scope>NUCLEOTIDE SEQUENCE [LARGE SCALE GENOMIC DNA]</scope>
    <source>
        <strain evidence="11 12">J4</strain>
    </source>
</reference>
<evidence type="ECO:0000256" key="4">
    <source>
        <dbReference type="ARBA" id="ARBA00022982"/>
    </source>
</evidence>
<evidence type="ECO:0000256" key="8">
    <source>
        <dbReference type="SAM" id="MobiDB-lite"/>
    </source>
</evidence>
<keyword evidence="9" id="KW-0812">Transmembrane</keyword>
<dbReference type="GO" id="GO:0009055">
    <property type="term" value="F:electron transfer activity"/>
    <property type="evidence" value="ECO:0007669"/>
    <property type="project" value="InterPro"/>
</dbReference>
<dbReference type="RefSeq" id="WP_153728516.1">
    <property type="nucleotide sequence ID" value="NZ_WJNH01000005.1"/>
</dbReference>
<evidence type="ECO:0000256" key="2">
    <source>
        <dbReference type="ARBA" id="ARBA00022617"/>
    </source>
</evidence>
<evidence type="ECO:0000256" key="1">
    <source>
        <dbReference type="ARBA" id="ARBA00022448"/>
    </source>
</evidence>
<dbReference type="GO" id="GO:0020037">
    <property type="term" value="F:heme binding"/>
    <property type="evidence" value="ECO:0007669"/>
    <property type="project" value="InterPro"/>
</dbReference>
<protein>
    <submittedName>
        <fullName evidence="11">C-type cytochrome</fullName>
    </submittedName>
</protein>
<dbReference type="PANTHER" id="PTHR37823">
    <property type="entry name" value="CYTOCHROME C-553-LIKE"/>
    <property type="match status" value="1"/>
</dbReference>
<dbReference type="NCBIfam" id="NF045773">
    <property type="entry name" value="cytochro_C550"/>
    <property type="match status" value="1"/>
</dbReference>
<feature type="domain" description="Cytochrome c" evidence="10">
    <location>
        <begin position="51"/>
        <end position="126"/>
    </location>
</feature>
<feature type="binding site" description="covalent" evidence="6">
    <location>
        <position position="64"/>
    </location>
    <ligand>
        <name>heme c</name>
        <dbReference type="ChEBI" id="CHEBI:61717"/>
    </ligand>
</feature>
<dbReference type="PANTHER" id="PTHR37823:SF3">
    <property type="entry name" value="CYTOCHROME C-551"/>
    <property type="match status" value="1"/>
</dbReference>
<keyword evidence="2 6" id="KW-0349">Heme</keyword>
<evidence type="ECO:0000259" key="10">
    <source>
        <dbReference type="PROSITE" id="PS51007"/>
    </source>
</evidence>
<keyword evidence="12" id="KW-1185">Reference proteome</keyword>
<keyword evidence="4" id="KW-0249">Electron transport</keyword>
<dbReference type="GO" id="GO:0005506">
    <property type="term" value="F:iron ion binding"/>
    <property type="evidence" value="ECO:0007669"/>
    <property type="project" value="InterPro"/>
</dbReference>
<dbReference type="PIRSF" id="PIRSF000025">
    <property type="entry name" value="Cytc_Bsub_c550"/>
    <property type="match status" value="1"/>
</dbReference>
<comment type="PTM">
    <text evidence="6">Binds 1 heme c group covalently per subunit.</text>
</comment>
<dbReference type="InterPro" id="IPR036909">
    <property type="entry name" value="Cyt_c-like_dom_sf"/>
</dbReference>
<evidence type="ECO:0000256" key="5">
    <source>
        <dbReference type="ARBA" id="ARBA00023004"/>
    </source>
</evidence>
<dbReference type="Proteomes" id="UP000480185">
    <property type="component" value="Unassembled WGS sequence"/>
</dbReference>
<proteinExistence type="predicted"/>
<accession>A0A6G1X735</accession>
<keyword evidence="3 7" id="KW-0479">Metal-binding</keyword>
<dbReference type="PROSITE" id="PS51007">
    <property type="entry name" value="CYTC"/>
    <property type="match status" value="1"/>
</dbReference>
<keyword evidence="9" id="KW-1133">Transmembrane helix</keyword>
<dbReference type="InterPro" id="IPR012218">
    <property type="entry name" value="Cyt_c_BACSU-c550-type"/>
</dbReference>
<dbReference type="OrthoDB" id="7933886at2"/>
<evidence type="ECO:0000256" key="7">
    <source>
        <dbReference type="PIRSR" id="PIRSR000025-2"/>
    </source>
</evidence>
<dbReference type="EMBL" id="WJNH01000005">
    <property type="protein sequence ID" value="MRG86618.1"/>
    <property type="molecule type" value="Genomic_DNA"/>
</dbReference>
<sequence length="126" mass="12950">MKKNPVIPYAIIGVLGIVAMIILASVGANQMDEVRGEGEEGKASEEQSGGEAVMDAETLFQNNCSMCHGADLAGSGSAPALNKVGSKYSAKEIADIINNGKGSGMPGGLVQPEQATALSEWLAEKK</sequence>
<gene>
    <name evidence="11" type="ORF">GH754_09800</name>
</gene>
<evidence type="ECO:0000313" key="12">
    <source>
        <dbReference type="Proteomes" id="UP000480185"/>
    </source>
</evidence>
<dbReference type="InterPro" id="IPR051811">
    <property type="entry name" value="Cytochrome_c550/c551-like"/>
</dbReference>
<dbReference type="InterPro" id="IPR009056">
    <property type="entry name" value="Cyt_c-like_dom"/>
</dbReference>
<dbReference type="GO" id="GO:0016020">
    <property type="term" value="C:membrane"/>
    <property type="evidence" value="ECO:0007669"/>
    <property type="project" value="InterPro"/>
</dbReference>
<organism evidence="11 12">
    <name type="scientific">Salinibacillus xinjiangensis</name>
    <dbReference type="NCBI Taxonomy" id="1229268"/>
    <lineage>
        <taxon>Bacteria</taxon>
        <taxon>Bacillati</taxon>
        <taxon>Bacillota</taxon>
        <taxon>Bacilli</taxon>
        <taxon>Bacillales</taxon>
        <taxon>Bacillaceae</taxon>
        <taxon>Salinibacillus</taxon>
    </lineage>
</organism>
<evidence type="ECO:0000256" key="6">
    <source>
        <dbReference type="PIRSR" id="PIRSR000025-1"/>
    </source>
</evidence>
<keyword evidence="1" id="KW-0813">Transport</keyword>
<evidence type="ECO:0000313" key="11">
    <source>
        <dbReference type="EMBL" id="MRG86618.1"/>
    </source>
</evidence>
<dbReference type="SUPFAM" id="SSF46626">
    <property type="entry name" value="Cytochrome c"/>
    <property type="match status" value="1"/>
</dbReference>
<evidence type="ECO:0000256" key="9">
    <source>
        <dbReference type="SAM" id="Phobius"/>
    </source>
</evidence>
<feature type="binding site" description="covalent" evidence="6">
    <location>
        <position position="67"/>
    </location>
    <ligand>
        <name>heme c</name>
        <dbReference type="ChEBI" id="CHEBI:61717"/>
    </ligand>
</feature>
<feature type="compositionally biased region" description="Basic and acidic residues" evidence="8">
    <location>
        <begin position="32"/>
        <end position="45"/>
    </location>
</feature>
<feature type="binding site" description="axial binding residue" evidence="7">
    <location>
        <position position="105"/>
    </location>
    <ligand>
        <name>heme c</name>
        <dbReference type="ChEBI" id="CHEBI:61717"/>
    </ligand>
    <ligandPart>
        <name>Fe</name>
        <dbReference type="ChEBI" id="CHEBI:18248"/>
    </ligandPart>
</feature>
<evidence type="ECO:0000256" key="3">
    <source>
        <dbReference type="ARBA" id="ARBA00022723"/>
    </source>
</evidence>
<dbReference type="Gene3D" id="1.10.760.10">
    <property type="entry name" value="Cytochrome c-like domain"/>
    <property type="match status" value="1"/>
</dbReference>
<name>A0A6G1X735_9BACI</name>
<feature type="binding site" description="axial binding residue" evidence="7">
    <location>
        <position position="68"/>
    </location>
    <ligand>
        <name>heme c</name>
        <dbReference type="ChEBI" id="CHEBI:61717"/>
    </ligand>
    <ligandPart>
        <name>Fe</name>
        <dbReference type="ChEBI" id="CHEBI:18248"/>
    </ligandPart>
</feature>
<comment type="caution">
    <text evidence="11">The sequence shown here is derived from an EMBL/GenBank/DDBJ whole genome shotgun (WGS) entry which is preliminary data.</text>
</comment>
<dbReference type="AlphaFoldDB" id="A0A6G1X735"/>